<evidence type="ECO:0000313" key="1">
    <source>
        <dbReference type="EMBL" id="OQP58153.1"/>
    </source>
</evidence>
<comment type="caution">
    <text evidence="1">The sequence shown here is derived from an EMBL/GenBank/DDBJ whole genome shotgun (WGS) entry which is preliminary data.</text>
</comment>
<keyword evidence="2" id="KW-1185">Reference proteome</keyword>
<evidence type="ECO:0000313" key="2">
    <source>
        <dbReference type="Proteomes" id="UP000192796"/>
    </source>
</evidence>
<organism evidence="1 2">
    <name type="scientific">Niastella vici</name>
    <dbReference type="NCBI Taxonomy" id="1703345"/>
    <lineage>
        <taxon>Bacteria</taxon>
        <taxon>Pseudomonadati</taxon>
        <taxon>Bacteroidota</taxon>
        <taxon>Chitinophagia</taxon>
        <taxon>Chitinophagales</taxon>
        <taxon>Chitinophagaceae</taxon>
        <taxon>Niastella</taxon>
    </lineage>
</organism>
<proteinExistence type="predicted"/>
<protein>
    <submittedName>
        <fullName evidence="1">Uncharacterized protein</fullName>
    </submittedName>
</protein>
<name>A0A1V9FIG6_9BACT</name>
<gene>
    <name evidence="1" type="ORF">A3860_07445</name>
</gene>
<dbReference type="OrthoDB" id="793934at2"/>
<reference evidence="1 2" key="1">
    <citation type="submission" date="2016-03" db="EMBL/GenBank/DDBJ databases">
        <title>Niastella vici sp. nov., isolated from farmland soil.</title>
        <authorList>
            <person name="Chen L."/>
            <person name="Wang D."/>
            <person name="Yang S."/>
            <person name="Wang G."/>
        </authorList>
    </citation>
    <scope>NUCLEOTIDE SEQUENCE [LARGE SCALE GENOMIC DNA]</scope>
    <source>
        <strain evidence="1 2">DJ57</strain>
    </source>
</reference>
<dbReference type="Proteomes" id="UP000192796">
    <property type="component" value="Unassembled WGS sequence"/>
</dbReference>
<sequence length="181" mass="20863">MQKGMIRLCYRKVIDVHSVKPWDKLVFEDTYKEFLMQVQLYNQDKKYFSFSDIITYVPAAEKLHFLVSAAVIGYLKQLQGRVPDLVNNLGRLFLPFKNFRFEIINSDVKDKSKHQVAVNFFTDPLVWHDTINNMLLLSVPGNTENGELLTELFTLPPFVSIYSLKIPAPYGTTEQGKDLPG</sequence>
<dbReference type="STRING" id="1703345.A3860_07445"/>
<dbReference type="AlphaFoldDB" id="A0A1V9FIG6"/>
<accession>A0A1V9FIG6</accession>
<dbReference type="RefSeq" id="WP_081155299.1">
    <property type="nucleotide sequence ID" value="NZ_LVYD01000102.1"/>
</dbReference>
<dbReference type="EMBL" id="LVYD01000102">
    <property type="protein sequence ID" value="OQP58153.1"/>
    <property type="molecule type" value="Genomic_DNA"/>
</dbReference>